<evidence type="ECO:0000313" key="4">
    <source>
        <dbReference type="Proteomes" id="UP000013827"/>
    </source>
</evidence>
<dbReference type="InterPro" id="IPR037898">
    <property type="entry name" value="NudC_fam"/>
</dbReference>
<accession>A0A0D3L281</accession>
<dbReference type="PANTHER" id="PTHR12356">
    <property type="entry name" value="NUCLEAR MOVEMENT PROTEIN NUDC"/>
    <property type="match status" value="1"/>
</dbReference>
<organism evidence="3 4">
    <name type="scientific">Emiliania huxleyi (strain CCMP1516)</name>
    <dbReference type="NCBI Taxonomy" id="280463"/>
    <lineage>
        <taxon>Eukaryota</taxon>
        <taxon>Haptista</taxon>
        <taxon>Haptophyta</taxon>
        <taxon>Prymnesiophyceae</taxon>
        <taxon>Isochrysidales</taxon>
        <taxon>Noelaerhabdaceae</taxon>
        <taxon>Emiliania</taxon>
    </lineage>
</organism>
<keyword evidence="1" id="KW-0472">Membrane</keyword>
<sequence>MSALDGSPPAAGGLEPHILFGLCGLSLALLVLNVFLVTRLCRRGSSSVDIDWCQSLEAVEVSVPLPKGRVSHDVKCEIMPTRFSLAIRGEKPEPYLSGTLFRPINVDESHWQLWPVGAAEGEPRSIKVSMAKAKPSRWPTLFAAGAASVVETQEKKKDR</sequence>
<feature type="transmembrane region" description="Helical" evidence="1">
    <location>
        <begin position="18"/>
        <end position="37"/>
    </location>
</feature>
<dbReference type="InterPro" id="IPR008978">
    <property type="entry name" value="HSP20-like_chaperone"/>
</dbReference>
<evidence type="ECO:0000256" key="1">
    <source>
        <dbReference type="SAM" id="Phobius"/>
    </source>
</evidence>
<reference evidence="3" key="2">
    <citation type="submission" date="2024-10" db="UniProtKB">
        <authorList>
            <consortium name="EnsemblProtists"/>
        </authorList>
    </citation>
    <scope>IDENTIFICATION</scope>
</reference>
<dbReference type="STRING" id="2903.R1G228"/>
<keyword evidence="1" id="KW-1133">Transmembrane helix</keyword>
<dbReference type="Proteomes" id="UP000013827">
    <property type="component" value="Unassembled WGS sequence"/>
</dbReference>
<proteinExistence type="predicted"/>
<dbReference type="InterPro" id="IPR007052">
    <property type="entry name" value="CS_dom"/>
</dbReference>
<reference evidence="4" key="1">
    <citation type="journal article" date="2013" name="Nature">
        <title>Pan genome of the phytoplankton Emiliania underpins its global distribution.</title>
        <authorList>
            <person name="Read B.A."/>
            <person name="Kegel J."/>
            <person name="Klute M.J."/>
            <person name="Kuo A."/>
            <person name="Lefebvre S.C."/>
            <person name="Maumus F."/>
            <person name="Mayer C."/>
            <person name="Miller J."/>
            <person name="Monier A."/>
            <person name="Salamov A."/>
            <person name="Young J."/>
            <person name="Aguilar M."/>
            <person name="Claverie J.M."/>
            <person name="Frickenhaus S."/>
            <person name="Gonzalez K."/>
            <person name="Herman E.K."/>
            <person name="Lin Y.C."/>
            <person name="Napier J."/>
            <person name="Ogata H."/>
            <person name="Sarno A.F."/>
            <person name="Shmutz J."/>
            <person name="Schroeder D."/>
            <person name="de Vargas C."/>
            <person name="Verret F."/>
            <person name="von Dassow P."/>
            <person name="Valentin K."/>
            <person name="Van de Peer Y."/>
            <person name="Wheeler G."/>
            <person name="Dacks J.B."/>
            <person name="Delwiche C.F."/>
            <person name="Dyhrman S.T."/>
            <person name="Glockner G."/>
            <person name="John U."/>
            <person name="Richards T."/>
            <person name="Worden A.Z."/>
            <person name="Zhang X."/>
            <person name="Grigoriev I.V."/>
            <person name="Allen A.E."/>
            <person name="Bidle K."/>
            <person name="Borodovsky M."/>
            <person name="Bowler C."/>
            <person name="Brownlee C."/>
            <person name="Cock J.M."/>
            <person name="Elias M."/>
            <person name="Gladyshev V.N."/>
            <person name="Groth M."/>
            <person name="Guda C."/>
            <person name="Hadaegh A."/>
            <person name="Iglesias-Rodriguez M.D."/>
            <person name="Jenkins J."/>
            <person name="Jones B.M."/>
            <person name="Lawson T."/>
            <person name="Leese F."/>
            <person name="Lindquist E."/>
            <person name="Lobanov A."/>
            <person name="Lomsadze A."/>
            <person name="Malik S.B."/>
            <person name="Marsh M.E."/>
            <person name="Mackinder L."/>
            <person name="Mock T."/>
            <person name="Mueller-Roeber B."/>
            <person name="Pagarete A."/>
            <person name="Parker M."/>
            <person name="Probert I."/>
            <person name="Quesneville H."/>
            <person name="Raines C."/>
            <person name="Rensing S.A."/>
            <person name="Riano-Pachon D.M."/>
            <person name="Richier S."/>
            <person name="Rokitta S."/>
            <person name="Shiraiwa Y."/>
            <person name="Soanes D.M."/>
            <person name="van der Giezen M."/>
            <person name="Wahlund T.M."/>
            <person name="Williams B."/>
            <person name="Wilson W."/>
            <person name="Wolfe G."/>
            <person name="Wurch L.L."/>
        </authorList>
    </citation>
    <scope>NUCLEOTIDE SEQUENCE</scope>
</reference>
<feature type="domain" description="CS" evidence="2">
    <location>
        <begin position="45"/>
        <end position="142"/>
    </location>
</feature>
<dbReference type="RefSeq" id="XP_005794545.1">
    <property type="nucleotide sequence ID" value="XM_005794488.1"/>
</dbReference>
<dbReference type="HOGENOM" id="CLU_1663959_0_0_1"/>
<dbReference type="GeneID" id="17287386"/>
<dbReference type="CDD" id="cd06463">
    <property type="entry name" value="p23_like"/>
    <property type="match status" value="1"/>
</dbReference>
<dbReference type="Pfam" id="PF04969">
    <property type="entry name" value="CS"/>
    <property type="match status" value="1"/>
</dbReference>
<evidence type="ECO:0000259" key="2">
    <source>
        <dbReference type="PROSITE" id="PS51203"/>
    </source>
</evidence>
<dbReference type="KEGG" id="ehx:EMIHUDRAFT_447594"/>
<dbReference type="PaxDb" id="2903-EOD42116"/>
<keyword evidence="1" id="KW-0812">Transmembrane</keyword>
<keyword evidence="4" id="KW-1185">Reference proteome</keyword>
<evidence type="ECO:0000313" key="3">
    <source>
        <dbReference type="EnsemblProtists" id="EOD42116"/>
    </source>
</evidence>
<name>A0A0D3L281_EMIH1</name>
<dbReference type="PROSITE" id="PS51203">
    <property type="entry name" value="CS"/>
    <property type="match status" value="1"/>
</dbReference>
<dbReference type="AlphaFoldDB" id="A0A0D3L281"/>
<dbReference type="EnsemblProtists" id="EOD42116">
    <property type="protein sequence ID" value="EOD42116"/>
    <property type="gene ID" value="EMIHUDRAFT_447594"/>
</dbReference>
<dbReference type="SUPFAM" id="SSF49764">
    <property type="entry name" value="HSP20-like chaperones"/>
    <property type="match status" value="1"/>
</dbReference>
<dbReference type="Gene3D" id="2.60.40.790">
    <property type="match status" value="1"/>
</dbReference>
<dbReference type="GO" id="GO:0006457">
    <property type="term" value="P:protein folding"/>
    <property type="evidence" value="ECO:0007669"/>
    <property type="project" value="TreeGrafter"/>
</dbReference>
<dbReference type="GO" id="GO:0051082">
    <property type="term" value="F:unfolded protein binding"/>
    <property type="evidence" value="ECO:0007669"/>
    <property type="project" value="TreeGrafter"/>
</dbReference>
<protein>
    <recommendedName>
        <fullName evidence="2">CS domain-containing protein</fullName>
    </recommendedName>
</protein>
<dbReference type="GO" id="GO:0005737">
    <property type="term" value="C:cytoplasm"/>
    <property type="evidence" value="ECO:0007669"/>
    <property type="project" value="TreeGrafter"/>
</dbReference>